<dbReference type="Proteomes" id="UP000822688">
    <property type="component" value="Chromosome 1"/>
</dbReference>
<keyword evidence="3" id="KW-1185">Reference proteome</keyword>
<feature type="transmembrane region" description="Helical" evidence="1">
    <location>
        <begin position="30"/>
        <end position="51"/>
    </location>
</feature>
<keyword evidence="1" id="KW-0472">Membrane</keyword>
<comment type="caution">
    <text evidence="2">The sequence shown here is derived from an EMBL/GenBank/DDBJ whole genome shotgun (WGS) entry which is preliminary data.</text>
</comment>
<evidence type="ECO:0000313" key="3">
    <source>
        <dbReference type="Proteomes" id="UP000822688"/>
    </source>
</evidence>
<protein>
    <submittedName>
        <fullName evidence="2">Uncharacterized protein</fullName>
    </submittedName>
</protein>
<keyword evidence="1" id="KW-0812">Transmembrane</keyword>
<sequence length="103" mass="12091">MGLRTYTTCLYPDFLSRIQQIYWVRLRQSVVWLGLQIYCHLVCSLALFHVYRNPNAASYNLQAQSSYIVDGFLTLAEELLGYNSFVRMWTLVSRFSNNLSMCF</sequence>
<keyword evidence="1" id="KW-1133">Transmembrane helix</keyword>
<gene>
    <name evidence="2" type="ORF">KC19_1G200300</name>
</gene>
<dbReference type="AlphaFoldDB" id="A0A8T0J925"/>
<evidence type="ECO:0000313" key="2">
    <source>
        <dbReference type="EMBL" id="KAG0591766.1"/>
    </source>
</evidence>
<accession>A0A8T0J925</accession>
<evidence type="ECO:0000256" key="1">
    <source>
        <dbReference type="SAM" id="Phobius"/>
    </source>
</evidence>
<organism evidence="2 3">
    <name type="scientific">Ceratodon purpureus</name>
    <name type="common">Fire moss</name>
    <name type="synonym">Dicranum purpureum</name>
    <dbReference type="NCBI Taxonomy" id="3225"/>
    <lineage>
        <taxon>Eukaryota</taxon>
        <taxon>Viridiplantae</taxon>
        <taxon>Streptophyta</taxon>
        <taxon>Embryophyta</taxon>
        <taxon>Bryophyta</taxon>
        <taxon>Bryophytina</taxon>
        <taxon>Bryopsida</taxon>
        <taxon>Dicranidae</taxon>
        <taxon>Pseudoditrichales</taxon>
        <taxon>Ditrichaceae</taxon>
        <taxon>Ceratodon</taxon>
    </lineage>
</organism>
<reference evidence="2" key="1">
    <citation type="submission" date="2020-06" db="EMBL/GenBank/DDBJ databases">
        <title>WGS assembly of Ceratodon purpureus strain R40.</title>
        <authorList>
            <person name="Carey S.B."/>
            <person name="Jenkins J."/>
            <person name="Shu S."/>
            <person name="Lovell J.T."/>
            <person name="Sreedasyam A."/>
            <person name="Maumus F."/>
            <person name="Tiley G.P."/>
            <person name="Fernandez-Pozo N."/>
            <person name="Barry K."/>
            <person name="Chen C."/>
            <person name="Wang M."/>
            <person name="Lipzen A."/>
            <person name="Daum C."/>
            <person name="Saski C.A."/>
            <person name="Payton A.C."/>
            <person name="Mcbreen J.C."/>
            <person name="Conrad R.E."/>
            <person name="Kollar L.M."/>
            <person name="Olsson S."/>
            <person name="Huttunen S."/>
            <person name="Landis J.B."/>
            <person name="Wickett N.J."/>
            <person name="Johnson M.G."/>
            <person name="Rensing S.A."/>
            <person name="Grimwood J."/>
            <person name="Schmutz J."/>
            <person name="Mcdaniel S.F."/>
        </authorList>
    </citation>
    <scope>NUCLEOTIDE SEQUENCE</scope>
    <source>
        <strain evidence="2">R40</strain>
    </source>
</reference>
<name>A0A8T0J925_CERPU</name>
<proteinExistence type="predicted"/>
<dbReference type="EMBL" id="CM026421">
    <property type="protein sequence ID" value="KAG0591766.1"/>
    <property type="molecule type" value="Genomic_DNA"/>
</dbReference>